<organism evidence="6 7">
    <name type="scientific">Ancylostoma ceylanicum</name>
    <dbReference type="NCBI Taxonomy" id="53326"/>
    <lineage>
        <taxon>Eukaryota</taxon>
        <taxon>Metazoa</taxon>
        <taxon>Ecdysozoa</taxon>
        <taxon>Nematoda</taxon>
        <taxon>Chromadorea</taxon>
        <taxon>Rhabditida</taxon>
        <taxon>Rhabditina</taxon>
        <taxon>Rhabditomorpha</taxon>
        <taxon>Strongyloidea</taxon>
        <taxon>Ancylostomatidae</taxon>
        <taxon>Ancylostomatinae</taxon>
        <taxon>Ancylostoma</taxon>
    </lineage>
</organism>
<sequence length="417" mass="47243">MYFLNVIVSGVEDCDPPVQELSSILINPSVFSLFQSFSTCLLRSTLLASINSRGKMSNPTRLEKKAQDCFDKGEFYEAHQVYRTMYFRMVQQEKFDELLDILCSGSKKLARANEFLASIDLAELYAETLVKAKSEPTERVLDQIYSMTEQLMDPSFTLPSPDAHNRFISSCVKWSQSVASKRREKKHGLSDLHYMIAKAYYTHTRYLNARNHMLFAERPEEFATLLHKLSEEGGCNSSESELFCALSALQLLAMHRVQTASKLLAAFTANRDISSPSNGSRQELLNFLRLLCNALTLHDVNLFNHLVDVYKPHIDVDPCYHNYIDRIGHIFFGHPSSKKGDSFGGLFGSILKGVLGEKKEEDEIFSDSDFESGAGRVIRSETEQEDAYETAEESDMPDIPSSKEPKRQAVENFDDLD</sequence>
<feature type="compositionally biased region" description="Acidic residues" evidence="5">
    <location>
        <begin position="383"/>
        <end position="396"/>
    </location>
</feature>
<feature type="region of interest" description="Disordered" evidence="5">
    <location>
        <begin position="365"/>
        <end position="417"/>
    </location>
</feature>
<dbReference type="EMBL" id="JARK01001467">
    <property type="protein sequence ID" value="EYB98393.1"/>
    <property type="molecule type" value="Genomic_DNA"/>
</dbReference>
<dbReference type="Gene3D" id="1.25.40.10">
    <property type="entry name" value="Tetratricopeptide repeat domain"/>
    <property type="match status" value="1"/>
</dbReference>
<dbReference type="FunFam" id="1.25.40.10:FF:000060">
    <property type="entry name" value="Golgi to ER traffic protein 4 homolog"/>
    <property type="match status" value="1"/>
</dbReference>
<protein>
    <recommendedName>
        <fullName evidence="8">Golgi to ER traffic protein 4 homolog</fullName>
    </recommendedName>
</protein>
<dbReference type="GO" id="GO:0071818">
    <property type="term" value="C:BAT3 complex"/>
    <property type="evidence" value="ECO:0007669"/>
    <property type="project" value="TreeGrafter"/>
</dbReference>
<dbReference type="STRING" id="53326.A0A016T5X4"/>
<evidence type="ECO:0000256" key="3">
    <source>
        <dbReference type="ARBA" id="ARBA00022448"/>
    </source>
</evidence>
<evidence type="ECO:0000256" key="2">
    <source>
        <dbReference type="ARBA" id="ARBA00005351"/>
    </source>
</evidence>
<evidence type="ECO:0008006" key="8">
    <source>
        <dbReference type="Google" id="ProtNLM"/>
    </source>
</evidence>
<reference evidence="7" key="1">
    <citation type="journal article" date="2015" name="Nat. Genet.">
        <title>The genome and transcriptome of the zoonotic hookworm Ancylostoma ceylanicum identify infection-specific gene families.</title>
        <authorList>
            <person name="Schwarz E.M."/>
            <person name="Hu Y."/>
            <person name="Antoshechkin I."/>
            <person name="Miller M.M."/>
            <person name="Sternberg P.W."/>
            <person name="Aroian R.V."/>
        </authorList>
    </citation>
    <scope>NUCLEOTIDE SEQUENCE</scope>
    <source>
        <strain evidence="7">HY135</strain>
    </source>
</reference>
<dbReference type="PANTHER" id="PTHR12875:SF0">
    <property type="entry name" value="GOLGI TO ER TRAFFIC PROTEIN 4 HOMOLOG"/>
    <property type="match status" value="1"/>
</dbReference>
<comment type="subcellular location">
    <subcellularLocation>
        <location evidence="1">Cytoplasm</location>
        <location evidence="1">Cytosol</location>
    </subcellularLocation>
</comment>
<evidence type="ECO:0000313" key="6">
    <source>
        <dbReference type="EMBL" id="EYB98393.1"/>
    </source>
</evidence>
<dbReference type="InterPro" id="IPR007317">
    <property type="entry name" value="GET4"/>
</dbReference>
<evidence type="ECO:0000313" key="7">
    <source>
        <dbReference type="Proteomes" id="UP000024635"/>
    </source>
</evidence>
<dbReference type="Pfam" id="PF04190">
    <property type="entry name" value="GET4"/>
    <property type="match status" value="1"/>
</dbReference>
<keyword evidence="3" id="KW-0813">Transport</keyword>
<dbReference type="PANTHER" id="PTHR12875">
    <property type="entry name" value="GOLGI TO ER TRAFFIC PROTEIN 4 HOMOLOG"/>
    <property type="match status" value="1"/>
</dbReference>
<keyword evidence="4" id="KW-0963">Cytoplasm</keyword>
<gene>
    <name evidence="6" type="primary">Acey_s0131.g1598</name>
    <name evidence="6" type="ORF">Y032_0131g1598</name>
</gene>
<name>A0A016T5X4_9BILA</name>
<keyword evidence="7" id="KW-1185">Reference proteome</keyword>
<dbReference type="AlphaFoldDB" id="A0A016T5X4"/>
<comment type="caution">
    <text evidence="6">The sequence shown here is derived from an EMBL/GenBank/DDBJ whole genome shotgun (WGS) entry which is preliminary data.</text>
</comment>
<comment type="similarity">
    <text evidence="2">Belongs to the GET4 family.</text>
</comment>
<evidence type="ECO:0000256" key="5">
    <source>
        <dbReference type="SAM" id="MobiDB-lite"/>
    </source>
</evidence>
<dbReference type="InterPro" id="IPR011990">
    <property type="entry name" value="TPR-like_helical_dom_sf"/>
</dbReference>
<dbReference type="GO" id="GO:0045048">
    <property type="term" value="P:protein insertion into ER membrane"/>
    <property type="evidence" value="ECO:0007669"/>
    <property type="project" value="InterPro"/>
</dbReference>
<dbReference type="OrthoDB" id="10252405at2759"/>
<dbReference type="Proteomes" id="UP000024635">
    <property type="component" value="Unassembled WGS sequence"/>
</dbReference>
<proteinExistence type="inferred from homology"/>
<evidence type="ECO:0000256" key="1">
    <source>
        <dbReference type="ARBA" id="ARBA00004514"/>
    </source>
</evidence>
<accession>A0A016T5X4</accession>
<evidence type="ECO:0000256" key="4">
    <source>
        <dbReference type="ARBA" id="ARBA00022490"/>
    </source>
</evidence>